<protein>
    <submittedName>
        <fullName evidence="1">Uncharacterized protein</fullName>
    </submittedName>
</protein>
<sequence length="34" mass="3862">TSCLGYLVGSLSFFGQRKLHNRFLDINPINVHSK</sequence>
<dbReference type="EMBL" id="HACA01012300">
    <property type="protein sequence ID" value="CDW29661.1"/>
    <property type="molecule type" value="Transcribed_RNA"/>
</dbReference>
<organism evidence="1">
    <name type="scientific">Lepeophtheirus salmonis</name>
    <name type="common">Salmon louse</name>
    <name type="synonym">Caligus salmonis</name>
    <dbReference type="NCBI Taxonomy" id="72036"/>
    <lineage>
        <taxon>Eukaryota</taxon>
        <taxon>Metazoa</taxon>
        <taxon>Ecdysozoa</taxon>
        <taxon>Arthropoda</taxon>
        <taxon>Crustacea</taxon>
        <taxon>Multicrustacea</taxon>
        <taxon>Hexanauplia</taxon>
        <taxon>Copepoda</taxon>
        <taxon>Siphonostomatoida</taxon>
        <taxon>Caligidae</taxon>
        <taxon>Lepeophtheirus</taxon>
    </lineage>
</organism>
<feature type="non-terminal residue" evidence="1">
    <location>
        <position position="1"/>
    </location>
</feature>
<accession>A0A0K2TWA5</accession>
<evidence type="ECO:0000313" key="1">
    <source>
        <dbReference type="EMBL" id="CDW29661.1"/>
    </source>
</evidence>
<name>A0A0K2TWA5_LEPSM</name>
<dbReference type="AlphaFoldDB" id="A0A0K2TWA5"/>
<feature type="non-terminal residue" evidence="1">
    <location>
        <position position="34"/>
    </location>
</feature>
<proteinExistence type="predicted"/>
<reference evidence="1" key="1">
    <citation type="submission" date="2014-05" db="EMBL/GenBank/DDBJ databases">
        <authorList>
            <person name="Chronopoulou M."/>
        </authorList>
    </citation>
    <scope>NUCLEOTIDE SEQUENCE</scope>
    <source>
        <tissue evidence="1">Whole organism</tissue>
    </source>
</reference>